<evidence type="ECO:0000259" key="2">
    <source>
        <dbReference type="Pfam" id="PF07331"/>
    </source>
</evidence>
<dbReference type="AlphaFoldDB" id="A0A521EGV6"/>
<dbReference type="Pfam" id="PF07331">
    <property type="entry name" value="TctB"/>
    <property type="match status" value="1"/>
</dbReference>
<sequence length="176" mass="20454">MDNEELSRHIGRRSGQILFALAFVALSALLLSQIGAETKWVKRTKFFAQPRFWPAVGLGGMVLFGGLHLWRLPRRKIDRLDWREGMIWLQVLEYALWFMAYVWLVPLVGYLPVTVVFLPLMVWRMGYRDKRLLWVSAGLGVCIVLLFKTFLNVKIPGAVLYEYLPGAMRSFFILNF</sequence>
<proteinExistence type="predicted"/>
<protein>
    <submittedName>
        <fullName evidence="3">Tripartite tricarboxylate transporter TctB family protein</fullName>
    </submittedName>
</protein>
<dbReference type="RefSeq" id="WP_142493858.1">
    <property type="nucleotide sequence ID" value="NZ_FXTO01000016.1"/>
</dbReference>
<evidence type="ECO:0000256" key="1">
    <source>
        <dbReference type="SAM" id="Phobius"/>
    </source>
</evidence>
<evidence type="ECO:0000313" key="4">
    <source>
        <dbReference type="Proteomes" id="UP000316030"/>
    </source>
</evidence>
<feature type="transmembrane region" description="Helical" evidence="1">
    <location>
        <begin position="91"/>
        <end position="112"/>
    </location>
</feature>
<keyword evidence="4" id="KW-1185">Reference proteome</keyword>
<accession>A0A521EGV6</accession>
<gene>
    <name evidence="3" type="ORF">SAMN06265173_11677</name>
</gene>
<evidence type="ECO:0000313" key="3">
    <source>
        <dbReference type="EMBL" id="SMO83145.1"/>
    </source>
</evidence>
<name>A0A521EGV6_9RHOB</name>
<keyword evidence="1" id="KW-0472">Membrane</keyword>
<feature type="transmembrane region" description="Helical" evidence="1">
    <location>
        <begin position="52"/>
        <end position="70"/>
    </location>
</feature>
<dbReference type="OrthoDB" id="8454209at2"/>
<keyword evidence="1" id="KW-1133">Transmembrane helix</keyword>
<dbReference type="Proteomes" id="UP000316030">
    <property type="component" value="Unassembled WGS sequence"/>
</dbReference>
<reference evidence="3 4" key="1">
    <citation type="submission" date="2017-05" db="EMBL/GenBank/DDBJ databases">
        <authorList>
            <person name="Varghese N."/>
            <person name="Submissions S."/>
        </authorList>
    </citation>
    <scope>NUCLEOTIDE SEQUENCE [LARGE SCALE GENOMIC DNA]</scope>
    <source>
        <strain evidence="3 4">DSM 29506</strain>
    </source>
</reference>
<organism evidence="3 4">
    <name type="scientific">Thalassovita litoralis</name>
    <dbReference type="NCBI Taxonomy" id="1010611"/>
    <lineage>
        <taxon>Bacteria</taxon>
        <taxon>Pseudomonadati</taxon>
        <taxon>Pseudomonadota</taxon>
        <taxon>Alphaproteobacteria</taxon>
        <taxon>Rhodobacterales</taxon>
        <taxon>Roseobacteraceae</taxon>
        <taxon>Thalassovita</taxon>
    </lineage>
</organism>
<feature type="domain" description="DUF1468" evidence="2">
    <location>
        <begin position="18"/>
        <end position="156"/>
    </location>
</feature>
<keyword evidence="1" id="KW-0812">Transmembrane</keyword>
<dbReference type="InterPro" id="IPR009936">
    <property type="entry name" value="DUF1468"/>
</dbReference>
<feature type="transmembrane region" description="Helical" evidence="1">
    <location>
        <begin position="132"/>
        <end position="151"/>
    </location>
</feature>
<dbReference type="EMBL" id="FXTO01000016">
    <property type="protein sequence ID" value="SMO83145.1"/>
    <property type="molecule type" value="Genomic_DNA"/>
</dbReference>